<protein>
    <submittedName>
        <fullName evidence="8">Unannotated protein</fullName>
    </submittedName>
</protein>
<keyword evidence="6" id="KW-0560">Oxidoreductase</keyword>
<accession>A0A6J7G2B7</accession>
<evidence type="ECO:0000256" key="2">
    <source>
        <dbReference type="ARBA" id="ARBA00008312"/>
    </source>
</evidence>
<dbReference type="InterPro" id="IPR055275">
    <property type="entry name" value="Ferredox_Rdtase"/>
</dbReference>
<dbReference type="SUPFAM" id="SSF51971">
    <property type="entry name" value="Nucleotide-binding domain"/>
    <property type="match status" value="1"/>
</dbReference>
<evidence type="ECO:0000256" key="6">
    <source>
        <dbReference type="ARBA" id="ARBA00023002"/>
    </source>
</evidence>
<organism evidence="8">
    <name type="scientific">freshwater metagenome</name>
    <dbReference type="NCBI Taxonomy" id="449393"/>
    <lineage>
        <taxon>unclassified sequences</taxon>
        <taxon>metagenomes</taxon>
        <taxon>ecological metagenomes</taxon>
    </lineage>
</organism>
<keyword evidence="4" id="KW-0274">FAD</keyword>
<sequence>MASRELRVAIVGSGPSGIYAADALTAQEAVPVSVDIIDRLPVPFGLVRYGVAPDHFSIRSVRGTLEKVLDRDTVRFVGNVAVGEDVSLADLRNAYDAVVLTYGAARDRRLGVPGEDLPGSVAATDLVNWYCGHPDALRDEIEAEVSSATTAVVIGVGNVAVDVVRVLAKAPAELEATDMPQHVLDLLAADNITDIYLVGRRGPVQATFTTKELRELGELSDAEVMVAQADVELDPFSAATVESDRLAARNVEVIREWSTRTTEGKRRRIHVCFFTKPVEILGSDHVSGIVLERTALDASGGLVSTGETFTVSCDLVVRSVGYRGVGLDDAPFDSDRAVVPNDVGRVLNGGAPVAGLYVAGWIKRGPSGIIGTNKKDAAETVQSLLADAPSMLSGANRPGIDGLLPAGHQVVHIDGWRSVDAGERTAGAARGRERTTEHDRVRLLDLAAGR</sequence>
<evidence type="ECO:0000256" key="5">
    <source>
        <dbReference type="ARBA" id="ARBA00022857"/>
    </source>
</evidence>
<evidence type="ECO:0000259" key="7">
    <source>
        <dbReference type="Pfam" id="PF07992"/>
    </source>
</evidence>
<dbReference type="PIRSF" id="PIRSF000362">
    <property type="entry name" value="FNR"/>
    <property type="match status" value="1"/>
</dbReference>
<dbReference type="Pfam" id="PF07992">
    <property type="entry name" value="Pyr_redox_2"/>
    <property type="match status" value="1"/>
</dbReference>
<dbReference type="EMBL" id="CAFBMR010000001">
    <property type="protein sequence ID" value="CAB4900488.1"/>
    <property type="molecule type" value="Genomic_DNA"/>
</dbReference>
<dbReference type="InterPro" id="IPR036188">
    <property type="entry name" value="FAD/NAD-bd_sf"/>
</dbReference>
<dbReference type="InterPro" id="IPR021163">
    <property type="entry name" value="Ferredox_Rdtase_adrenod"/>
</dbReference>
<name>A0A6J7G2B7_9ZZZZ</name>
<reference evidence="8" key="1">
    <citation type="submission" date="2020-05" db="EMBL/GenBank/DDBJ databases">
        <authorList>
            <person name="Chiriac C."/>
            <person name="Salcher M."/>
            <person name="Ghai R."/>
            <person name="Kavagutti S V."/>
        </authorList>
    </citation>
    <scope>NUCLEOTIDE SEQUENCE</scope>
</reference>
<dbReference type="PANTHER" id="PTHR48467">
    <property type="entry name" value="GLUTAMATE SYNTHASE 1 [NADH], CHLOROPLASTIC-LIKE"/>
    <property type="match status" value="1"/>
</dbReference>
<dbReference type="PANTHER" id="PTHR48467:SF1">
    <property type="entry name" value="GLUTAMATE SYNTHASE 1 [NADH], CHLOROPLASTIC-LIKE"/>
    <property type="match status" value="1"/>
</dbReference>
<feature type="domain" description="FAD/NAD(P)-binding" evidence="7">
    <location>
        <begin position="7"/>
        <end position="174"/>
    </location>
</feature>
<comment type="similarity">
    <text evidence="2">Belongs to the ferredoxin--NADP reductase type 1 family.</text>
</comment>
<evidence type="ECO:0000313" key="8">
    <source>
        <dbReference type="EMBL" id="CAB4900488.1"/>
    </source>
</evidence>
<dbReference type="Gene3D" id="3.50.50.60">
    <property type="entry name" value="FAD/NAD(P)-binding domain"/>
    <property type="match status" value="1"/>
</dbReference>
<dbReference type="Gene3D" id="3.40.50.720">
    <property type="entry name" value="NAD(P)-binding Rossmann-like Domain"/>
    <property type="match status" value="1"/>
</dbReference>
<keyword evidence="3" id="KW-0285">Flavoprotein</keyword>
<evidence type="ECO:0000256" key="3">
    <source>
        <dbReference type="ARBA" id="ARBA00022630"/>
    </source>
</evidence>
<evidence type="ECO:0000256" key="1">
    <source>
        <dbReference type="ARBA" id="ARBA00001974"/>
    </source>
</evidence>
<evidence type="ECO:0000256" key="4">
    <source>
        <dbReference type="ARBA" id="ARBA00022827"/>
    </source>
</evidence>
<comment type="cofactor">
    <cofactor evidence="1">
        <name>FAD</name>
        <dbReference type="ChEBI" id="CHEBI:57692"/>
    </cofactor>
</comment>
<dbReference type="PRINTS" id="PR00419">
    <property type="entry name" value="ADXRDTASE"/>
</dbReference>
<keyword evidence="5" id="KW-0521">NADP</keyword>
<gene>
    <name evidence="8" type="ORF">UFOPK3610_00093</name>
</gene>
<dbReference type="AlphaFoldDB" id="A0A6J7G2B7"/>
<dbReference type="InterPro" id="IPR023753">
    <property type="entry name" value="FAD/NAD-binding_dom"/>
</dbReference>
<dbReference type="GO" id="GO:0016491">
    <property type="term" value="F:oxidoreductase activity"/>
    <property type="evidence" value="ECO:0007669"/>
    <property type="project" value="UniProtKB-KW"/>
</dbReference>
<proteinExistence type="inferred from homology"/>